<protein>
    <submittedName>
        <fullName evidence="2">Uncharacterized protein</fullName>
    </submittedName>
</protein>
<evidence type="ECO:0000313" key="2">
    <source>
        <dbReference type="EMBL" id="VVB11268.1"/>
    </source>
</evidence>
<evidence type="ECO:0000313" key="3">
    <source>
        <dbReference type="Proteomes" id="UP000489600"/>
    </source>
</evidence>
<comment type="caution">
    <text evidence="2">The sequence shown here is derived from an EMBL/GenBank/DDBJ whole genome shotgun (WGS) entry which is preliminary data.</text>
</comment>
<name>A0A565CC70_9BRAS</name>
<reference evidence="2" key="1">
    <citation type="submission" date="2019-07" db="EMBL/GenBank/DDBJ databases">
        <authorList>
            <person name="Dittberner H."/>
        </authorList>
    </citation>
    <scope>NUCLEOTIDE SEQUENCE [LARGE SCALE GENOMIC DNA]</scope>
</reference>
<proteinExistence type="predicted"/>
<organism evidence="2 3">
    <name type="scientific">Arabis nemorensis</name>
    <dbReference type="NCBI Taxonomy" id="586526"/>
    <lineage>
        <taxon>Eukaryota</taxon>
        <taxon>Viridiplantae</taxon>
        <taxon>Streptophyta</taxon>
        <taxon>Embryophyta</taxon>
        <taxon>Tracheophyta</taxon>
        <taxon>Spermatophyta</taxon>
        <taxon>Magnoliopsida</taxon>
        <taxon>eudicotyledons</taxon>
        <taxon>Gunneridae</taxon>
        <taxon>Pentapetalae</taxon>
        <taxon>rosids</taxon>
        <taxon>malvids</taxon>
        <taxon>Brassicales</taxon>
        <taxon>Brassicaceae</taxon>
        <taxon>Arabideae</taxon>
        <taxon>Arabis</taxon>
    </lineage>
</organism>
<dbReference type="Proteomes" id="UP000489600">
    <property type="component" value="Unassembled WGS sequence"/>
</dbReference>
<accession>A0A565CC70</accession>
<sequence length="87" mass="9668">MAGETNNDGNNPDPQAALLLMLTEIRAELRGFGERIDRLEQPQPRGPNLSKDGNKQGGMFSVTTNETKRILVMTACSRQKKIFSLIH</sequence>
<keyword evidence="3" id="KW-1185">Reference proteome</keyword>
<gene>
    <name evidence="2" type="ORF">ANE_LOCUS21712</name>
</gene>
<feature type="region of interest" description="Disordered" evidence="1">
    <location>
        <begin position="36"/>
        <end position="60"/>
    </location>
</feature>
<dbReference type="EMBL" id="CABITT030000007">
    <property type="protein sequence ID" value="VVB11268.1"/>
    <property type="molecule type" value="Genomic_DNA"/>
</dbReference>
<dbReference type="AlphaFoldDB" id="A0A565CC70"/>
<evidence type="ECO:0000256" key="1">
    <source>
        <dbReference type="SAM" id="MobiDB-lite"/>
    </source>
</evidence>